<dbReference type="PROSITE" id="PS50887">
    <property type="entry name" value="GGDEF"/>
    <property type="match status" value="1"/>
</dbReference>
<feature type="transmembrane region" description="Helical" evidence="3">
    <location>
        <begin position="27"/>
        <end position="46"/>
    </location>
</feature>
<dbReference type="FunFam" id="3.30.70.270:FF:000001">
    <property type="entry name" value="Diguanylate cyclase domain protein"/>
    <property type="match status" value="1"/>
</dbReference>
<dbReference type="PANTHER" id="PTHR45138">
    <property type="entry name" value="REGULATORY COMPONENTS OF SENSORY TRANSDUCTION SYSTEM"/>
    <property type="match status" value="1"/>
</dbReference>
<evidence type="ECO:0000259" key="4">
    <source>
        <dbReference type="PROSITE" id="PS50887"/>
    </source>
</evidence>
<dbReference type="InterPro" id="IPR043128">
    <property type="entry name" value="Rev_trsase/Diguanyl_cyclase"/>
</dbReference>
<evidence type="ECO:0000313" key="5">
    <source>
        <dbReference type="EMBL" id="AWI53663.1"/>
    </source>
</evidence>
<dbReference type="InterPro" id="IPR050469">
    <property type="entry name" value="Diguanylate_Cyclase"/>
</dbReference>
<feature type="transmembrane region" description="Helical" evidence="3">
    <location>
        <begin position="166"/>
        <end position="187"/>
    </location>
</feature>
<dbReference type="GO" id="GO:0052621">
    <property type="term" value="F:diguanylate cyclase activity"/>
    <property type="evidence" value="ECO:0007669"/>
    <property type="project" value="UniProtKB-EC"/>
</dbReference>
<dbReference type="Proteomes" id="UP000244892">
    <property type="component" value="Chromosome"/>
</dbReference>
<name>A0A2U8FRJ1_9BURK</name>
<dbReference type="NCBIfam" id="TIGR00254">
    <property type="entry name" value="GGDEF"/>
    <property type="match status" value="1"/>
</dbReference>
<dbReference type="GO" id="GO:0005886">
    <property type="term" value="C:plasma membrane"/>
    <property type="evidence" value="ECO:0007669"/>
    <property type="project" value="TreeGrafter"/>
</dbReference>
<dbReference type="GO" id="GO:0043709">
    <property type="term" value="P:cell adhesion involved in single-species biofilm formation"/>
    <property type="evidence" value="ECO:0007669"/>
    <property type="project" value="TreeGrafter"/>
</dbReference>
<keyword evidence="3" id="KW-0812">Transmembrane</keyword>
<dbReference type="InterPro" id="IPR029787">
    <property type="entry name" value="Nucleotide_cyclase"/>
</dbReference>
<organism evidence="5 6">
    <name type="scientific">Aquabacterium olei</name>
    <dbReference type="NCBI Taxonomy" id="1296669"/>
    <lineage>
        <taxon>Bacteria</taxon>
        <taxon>Pseudomonadati</taxon>
        <taxon>Pseudomonadota</taxon>
        <taxon>Betaproteobacteria</taxon>
        <taxon>Burkholderiales</taxon>
        <taxon>Aquabacterium</taxon>
    </lineage>
</organism>
<dbReference type="Gene3D" id="3.30.70.270">
    <property type="match status" value="1"/>
</dbReference>
<dbReference type="CDD" id="cd01949">
    <property type="entry name" value="GGDEF"/>
    <property type="match status" value="1"/>
</dbReference>
<dbReference type="EC" id="2.7.7.65" evidence="1"/>
<feature type="transmembrane region" description="Helical" evidence="3">
    <location>
        <begin position="88"/>
        <end position="107"/>
    </location>
</feature>
<comment type="catalytic activity">
    <reaction evidence="2">
        <text>2 GTP = 3',3'-c-di-GMP + 2 diphosphate</text>
        <dbReference type="Rhea" id="RHEA:24898"/>
        <dbReference type="ChEBI" id="CHEBI:33019"/>
        <dbReference type="ChEBI" id="CHEBI:37565"/>
        <dbReference type="ChEBI" id="CHEBI:58805"/>
        <dbReference type="EC" id="2.7.7.65"/>
    </reaction>
</comment>
<accession>A0A2U8FRJ1</accession>
<evidence type="ECO:0000256" key="2">
    <source>
        <dbReference type="ARBA" id="ARBA00034247"/>
    </source>
</evidence>
<feature type="domain" description="GGDEF" evidence="4">
    <location>
        <begin position="242"/>
        <end position="373"/>
    </location>
</feature>
<dbReference type="GO" id="GO:1902201">
    <property type="term" value="P:negative regulation of bacterial-type flagellum-dependent cell motility"/>
    <property type="evidence" value="ECO:0007669"/>
    <property type="project" value="TreeGrafter"/>
</dbReference>
<dbReference type="EMBL" id="CP029210">
    <property type="protein sequence ID" value="AWI53663.1"/>
    <property type="molecule type" value="Genomic_DNA"/>
</dbReference>
<proteinExistence type="predicted"/>
<sequence>MPPLPSPRFPSFANALLGRHPRRRRHVLFVLATGPLYAVSMAVAIQSSAFGLLAPSLALILAGTSLAVFTLVYALVRSGWSARLSDPVLTFPHAMACIVLSMAAYVALGSDRGNVIILIAQTIVAAMFRLRPLQVLALGCASVLLLAAAVTGLHHHDPASFPAPVGWLHLSVGGSTILLLSLVAKWVSDIRVRLDRQARELKDALTTVQQLATTDMLTGLMNRRMMTEILEREIRQSLRHDTPMCVALIDIDHFKHVNDRHGHAAGDEVLKALAALGRKDLRQVDLLARWGGEEFLLLLPRVPLADALVALDRLRLQAQQLAVPGHPSVHISVSAGVAQLREDETLDALLDRADTALYEAKRTGRNRCVAAVPRSGEPAAQAEGSALLIDLRSVARLQEDGA</sequence>
<reference evidence="5 6" key="1">
    <citation type="submission" date="2018-05" db="EMBL/GenBank/DDBJ databases">
        <title>complete genome sequence of Aquabacterium olei NBRC 110486.</title>
        <authorList>
            <person name="Tang B."/>
            <person name="Chang J."/>
            <person name="Zhang L."/>
            <person name="Yang H."/>
        </authorList>
    </citation>
    <scope>NUCLEOTIDE SEQUENCE [LARGE SCALE GENOMIC DNA]</scope>
    <source>
        <strain evidence="5 6">NBRC 110486</strain>
    </source>
</reference>
<keyword evidence="6" id="KW-1185">Reference proteome</keyword>
<protein>
    <recommendedName>
        <fullName evidence="1">diguanylate cyclase</fullName>
        <ecNumber evidence="1">2.7.7.65</ecNumber>
    </recommendedName>
</protein>
<dbReference type="InterPro" id="IPR000160">
    <property type="entry name" value="GGDEF_dom"/>
</dbReference>
<evidence type="ECO:0000256" key="1">
    <source>
        <dbReference type="ARBA" id="ARBA00012528"/>
    </source>
</evidence>
<dbReference type="PANTHER" id="PTHR45138:SF9">
    <property type="entry name" value="DIGUANYLATE CYCLASE DGCM-RELATED"/>
    <property type="match status" value="1"/>
</dbReference>
<dbReference type="RefSeq" id="WP_109036663.1">
    <property type="nucleotide sequence ID" value="NZ_CP029210.1"/>
</dbReference>
<evidence type="ECO:0000313" key="6">
    <source>
        <dbReference type="Proteomes" id="UP000244892"/>
    </source>
</evidence>
<keyword evidence="3" id="KW-0472">Membrane</keyword>
<dbReference type="Pfam" id="PF00990">
    <property type="entry name" value="GGDEF"/>
    <property type="match status" value="1"/>
</dbReference>
<keyword evidence="3" id="KW-1133">Transmembrane helix</keyword>
<dbReference type="SMART" id="SM00267">
    <property type="entry name" value="GGDEF"/>
    <property type="match status" value="1"/>
</dbReference>
<gene>
    <name evidence="5" type="ORF">DEH84_09615</name>
</gene>
<dbReference type="AlphaFoldDB" id="A0A2U8FRJ1"/>
<feature type="transmembrane region" description="Helical" evidence="3">
    <location>
        <begin position="135"/>
        <end position="154"/>
    </location>
</feature>
<dbReference type="KEGG" id="aon:DEH84_09615"/>
<feature type="transmembrane region" description="Helical" evidence="3">
    <location>
        <begin position="52"/>
        <end position="76"/>
    </location>
</feature>
<evidence type="ECO:0000256" key="3">
    <source>
        <dbReference type="SAM" id="Phobius"/>
    </source>
</evidence>
<dbReference type="SUPFAM" id="SSF55073">
    <property type="entry name" value="Nucleotide cyclase"/>
    <property type="match status" value="1"/>
</dbReference>
<dbReference type="OrthoDB" id="9813903at2"/>